<evidence type="ECO:0000313" key="1">
    <source>
        <dbReference type="EMBL" id="MEK8027581.1"/>
    </source>
</evidence>
<accession>A0ABU9BCC5</accession>
<name>A0ABU9BCC5_9BURK</name>
<protein>
    <submittedName>
        <fullName evidence="1">Uncharacterized protein</fullName>
    </submittedName>
</protein>
<evidence type="ECO:0000313" key="2">
    <source>
        <dbReference type="Proteomes" id="UP001368500"/>
    </source>
</evidence>
<comment type="caution">
    <text evidence="1">The sequence shown here is derived from an EMBL/GenBank/DDBJ whole genome shotgun (WGS) entry which is preliminary data.</text>
</comment>
<dbReference type="RefSeq" id="WP_341375363.1">
    <property type="nucleotide sequence ID" value="NZ_JBBUTF010000015.1"/>
</dbReference>
<reference evidence="1 2" key="1">
    <citation type="submission" date="2024-04" db="EMBL/GenBank/DDBJ databases">
        <title>Novel species of the genus Ideonella isolated from streams.</title>
        <authorList>
            <person name="Lu H."/>
        </authorList>
    </citation>
    <scope>NUCLEOTIDE SEQUENCE [LARGE SCALE GENOMIC DNA]</scope>
    <source>
        <strain evidence="1 2">BYS139W</strain>
    </source>
</reference>
<proteinExistence type="predicted"/>
<dbReference type="Proteomes" id="UP001368500">
    <property type="component" value="Unassembled WGS sequence"/>
</dbReference>
<sequence>MNTKHPPNHCRLCGATSYRAVIARDAAGALRANGQYQCSGCGLVFRDPKDWRGSACAGTGTEGAAAAAPAVASRAVAAASALLMQAPV</sequence>
<dbReference type="EMBL" id="JBBUTF010000015">
    <property type="protein sequence ID" value="MEK8027581.1"/>
    <property type="molecule type" value="Genomic_DNA"/>
</dbReference>
<keyword evidence="2" id="KW-1185">Reference proteome</keyword>
<organism evidence="1 2">
    <name type="scientific">Pseudaquabacterium rugosum</name>
    <dbReference type="NCBI Taxonomy" id="2984194"/>
    <lineage>
        <taxon>Bacteria</taxon>
        <taxon>Pseudomonadati</taxon>
        <taxon>Pseudomonadota</taxon>
        <taxon>Betaproteobacteria</taxon>
        <taxon>Burkholderiales</taxon>
        <taxon>Sphaerotilaceae</taxon>
        <taxon>Pseudaquabacterium</taxon>
    </lineage>
</organism>
<gene>
    <name evidence="1" type="ORF">AACH11_16580</name>
</gene>